<keyword evidence="3" id="KW-1185">Reference proteome</keyword>
<reference evidence="2 3" key="1">
    <citation type="submission" date="2018-09" db="EMBL/GenBank/DDBJ databases">
        <authorList>
            <person name="Zhu H."/>
        </authorList>
    </citation>
    <scope>NUCLEOTIDE SEQUENCE [LARGE SCALE GENOMIC DNA]</scope>
    <source>
        <strain evidence="2 3">K1W22B-8</strain>
    </source>
</reference>
<dbReference type="PROSITE" id="PS51257">
    <property type="entry name" value="PROKAR_LIPOPROTEIN"/>
    <property type="match status" value="1"/>
</dbReference>
<proteinExistence type="predicted"/>
<dbReference type="EMBL" id="QYUK01000011">
    <property type="protein sequence ID" value="RJF87699.1"/>
    <property type="molecule type" value="Genomic_DNA"/>
</dbReference>
<keyword evidence="1" id="KW-0732">Signal</keyword>
<feature type="chain" id="PRO_5019060978" evidence="1">
    <location>
        <begin position="24"/>
        <end position="239"/>
    </location>
</feature>
<sequence>MAMKWLAISVGLLACLVTAHANAKGALTFDRCKVYFGDSPQIPAELKSYLRAMPHDAVEVCSHFVFPGGYSYEVRSEVMRAPSDVCLFTERFMFRDGKGGWKDEPDKKLVVATERVWTYMTIADGPCPRQDSADYVATRDTPPEIFVDVVKYWYDLVTAPERHKAFMAGMNSRYQPDFSDEFPAYLSQVTAENYWEFVGGVGVGSDPRYGVSQVYLGLTRDGALLSSTEKACSLQQSCI</sequence>
<accession>A0A418WCJ6</accession>
<comment type="caution">
    <text evidence="2">The sequence shown here is derived from an EMBL/GenBank/DDBJ whole genome shotgun (WGS) entry which is preliminary data.</text>
</comment>
<feature type="signal peptide" evidence="1">
    <location>
        <begin position="1"/>
        <end position="23"/>
    </location>
</feature>
<protein>
    <submittedName>
        <fullName evidence="2">Uncharacterized protein</fullName>
    </submittedName>
</protein>
<gene>
    <name evidence="2" type="ORF">D3874_12260</name>
</gene>
<name>A0A418WCJ6_9PROT</name>
<evidence type="ECO:0000313" key="2">
    <source>
        <dbReference type="EMBL" id="RJF87699.1"/>
    </source>
</evidence>
<evidence type="ECO:0000256" key="1">
    <source>
        <dbReference type="SAM" id="SignalP"/>
    </source>
</evidence>
<dbReference type="AlphaFoldDB" id="A0A418WCJ6"/>
<evidence type="ECO:0000313" key="3">
    <source>
        <dbReference type="Proteomes" id="UP000284605"/>
    </source>
</evidence>
<organism evidence="2 3">
    <name type="scientific">Oleomonas cavernae</name>
    <dbReference type="NCBI Taxonomy" id="2320859"/>
    <lineage>
        <taxon>Bacteria</taxon>
        <taxon>Pseudomonadati</taxon>
        <taxon>Pseudomonadota</taxon>
        <taxon>Alphaproteobacteria</taxon>
        <taxon>Acetobacterales</taxon>
        <taxon>Acetobacteraceae</taxon>
        <taxon>Oleomonas</taxon>
    </lineage>
</organism>
<dbReference type="Proteomes" id="UP000284605">
    <property type="component" value="Unassembled WGS sequence"/>
</dbReference>